<accession>A0A1A0WB79</accession>
<organism evidence="3 4">
    <name type="scientific">Mycolicibacterium peregrinum</name>
    <name type="common">Mycobacterium peregrinum</name>
    <dbReference type="NCBI Taxonomy" id="43304"/>
    <lineage>
        <taxon>Bacteria</taxon>
        <taxon>Bacillati</taxon>
        <taxon>Actinomycetota</taxon>
        <taxon>Actinomycetes</taxon>
        <taxon>Mycobacteriales</taxon>
        <taxon>Mycobacteriaceae</taxon>
        <taxon>Mycolicibacterium</taxon>
    </lineage>
</organism>
<feature type="transmembrane region" description="Helical" evidence="2">
    <location>
        <begin position="113"/>
        <end position="133"/>
    </location>
</feature>
<feature type="transmembrane region" description="Helical" evidence="2">
    <location>
        <begin position="139"/>
        <end position="164"/>
    </location>
</feature>
<proteinExistence type="predicted"/>
<dbReference type="AlphaFoldDB" id="A0A1A0WB79"/>
<protein>
    <submittedName>
        <fullName evidence="3">Uncharacterized protein</fullName>
    </submittedName>
</protein>
<name>A0A1A0WB79_MYCPR</name>
<comment type="caution">
    <text evidence="3">The sequence shown here is derived from an EMBL/GenBank/DDBJ whole genome shotgun (WGS) entry which is preliminary data.</text>
</comment>
<dbReference type="Proteomes" id="UP000094008">
    <property type="component" value="Unassembled WGS sequence"/>
</dbReference>
<dbReference type="EMBL" id="LZSY01000053">
    <property type="protein sequence ID" value="OBB94406.1"/>
    <property type="molecule type" value="Genomic_DNA"/>
</dbReference>
<evidence type="ECO:0000256" key="2">
    <source>
        <dbReference type="SAM" id="Phobius"/>
    </source>
</evidence>
<evidence type="ECO:0000256" key="1">
    <source>
        <dbReference type="SAM" id="MobiDB-lite"/>
    </source>
</evidence>
<gene>
    <name evidence="3" type="ORF">A5779_19670</name>
</gene>
<evidence type="ECO:0000313" key="3">
    <source>
        <dbReference type="EMBL" id="OBB94406.1"/>
    </source>
</evidence>
<feature type="region of interest" description="Disordered" evidence="1">
    <location>
        <begin position="1"/>
        <end position="22"/>
    </location>
</feature>
<keyword evidence="2" id="KW-0472">Membrane</keyword>
<dbReference type="OrthoDB" id="4641860at2"/>
<reference evidence="4" key="1">
    <citation type="submission" date="2016-06" db="EMBL/GenBank/DDBJ databases">
        <authorList>
            <person name="Sutton G."/>
            <person name="Brinkac L."/>
            <person name="Sanka R."/>
            <person name="Adams M."/>
            <person name="Lau E."/>
            <person name="Mehaffy C."/>
            <person name="Tameris M."/>
            <person name="Hatherill M."/>
            <person name="Hanekom W."/>
            <person name="Mahomed H."/>
            <person name="Mcshane H."/>
        </authorList>
    </citation>
    <scope>NUCLEOTIDE SEQUENCE [LARGE SCALE GENOMIC DNA]</scope>
    <source>
        <strain evidence="4">852002-10433_SCH5171157</strain>
    </source>
</reference>
<keyword evidence="2" id="KW-0812">Transmembrane</keyword>
<keyword evidence="2" id="KW-1133">Transmembrane helix</keyword>
<feature type="transmembrane region" description="Helical" evidence="2">
    <location>
        <begin position="78"/>
        <end position="104"/>
    </location>
</feature>
<dbReference type="RefSeq" id="WP_064880281.1">
    <property type="nucleotide sequence ID" value="NZ_LZSY01000053.1"/>
</dbReference>
<sequence length="181" mass="18091">MTSPHGSEGQHPESALVESRSEGQPEAAPGALTAIITAVLSGIGALLTLSNGIIGLSGLAALAGDAGLRTLALRTPGALALTVLATLLSVVCGILLLAGTVALVRRKMIGRRLIVSGCVLIILGSLISLGLSLATTARYGSYAISGLAILSLILPIATLVVALLPSTAAWIRAKQDLVAAT</sequence>
<evidence type="ECO:0000313" key="4">
    <source>
        <dbReference type="Proteomes" id="UP000094008"/>
    </source>
</evidence>